<comment type="caution">
    <text evidence="1">The sequence shown here is derived from an EMBL/GenBank/DDBJ whole genome shotgun (WGS) entry which is preliminary data.</text>
</comment>
<dbReference type="EMBL" id="LCBE01000002">
    <property type="protein sequence ID" value="KKS05012.1"/>
    <property type="molecule type" value="Genomic_DNA"/>
</dbReference>
<dbReference type="AlphaFoldDB" id="A0A0G0VZ60"/>
<protein>
    <submittedName>
        <fullName evidence="1">Uncharacterized protein</fullName>
    </submittedName>
</protein>
<dbReference type="Proteomes" id="UP000034236">
    <property type="component" value="Unassembled WGS sequence"/>
</dbReference>
<accession>A0A0G0VZ60</accession>
<evidence type="ECO:0000313" key="2">
    <source>
        <dbReference type="Proteomes" id="UP000034236"/>
    </source>
</evidence>
<organism evidence="1 2">
    <name type="scientific">Candidatus Nomurabacteria bacterium GW2011_GWA2_41_25</name>
    <dbReference type="NCBI Taxonomy" id="1618736"/>
    <lineage>
        <taxon>Bacteria</taxon>
        <taxon>Candidatus Nomuraibacteriota</taxon>
    </lineage>
</organism>
<proteinExistence type="predicted"/>
<gene>
    <name evidence="1" type="ORF">UU58_C0002G0024</name>
</gene>
<sequence length="70" mass="7931">MKTCDLCIRGSSRQCQNCATELLRRAECQFDGALSGSPTERHERNRQLRFDRSPVSLTKLSPSARVFFPA</sequence>
<reference evidence="1 2" key="1">
    <citation type="journal article" date="2015" name="Nature">
        <title>rRNA introns, odd ribosomes, and small enigmatic genomes across a large radiation of phyla.</title>
        <authorList>
            <person name="Brown C.T."/>
            <person name="Hug L.A."/>
            <person name="Thomas B.C."/>
            <person name="Sharon I."/>
            <person name="Castelle C.J."/>
            <person name="Singh A."/>
            <person name="Wilkins M.J."/>
            <person name="Williams K.H."/>
            <person name="Banfield J.F."/>
        </authorList>
    </citation>
    <scope>NUCLEOTIDE SEQUENCE [LARGE SCALE GENOMIC DNA]</scope>
</reference>
<name>A0A0G0VZ60_9BACT</name>
<evidence type="ECO:0000313" key="1">
    <source>
        <dbReference type="EMBL" id="KKS05012.1"/>
    </source>
</evidence>